<gene>
    <name evidence="1" type="ORF">RRG08_065458</name>
</gene>
<sequence>MAVDLLNEDIQDSSGDDSTDCNASIRTSCGHCILKNEASAIHDVRGRVLRHIAPPRTTGKDCERRLKCFEKVNDIQWLEILQSYNSIDDRKLQDNYLNCCIETQPTTRKRPGNGDRVTGKGSRSFTYTYTVKPNGPKITVCPSAFMSFHGIGRTRLKIIRGPATTLPLMDMRGRHNNHYSLPAAIKTQIHNHIKSFPKRESHYSQHDNNNRRYLDERLNLGRMGLLYLHKHEPKQKMFYRHDQQSMKPVVKYIYYFRVFNEKFNLAFGQLGLTLVRFVTSLKLKLKKLQTWSCKTLTGQRNIHESKADAAYKLLKTQLHNAQSENSVEICTFDFQQNLPSPSISARVIFFYSKMLWTYSFGLHGCKSGDAIMHLWSEAGVGRGSSEVHHVFVKHCSQGMKYII</sequence>
<reference evidence="1" key="1">
    <citation type="journal article" date="2023" name="G3 (Bethesda)">
        <title>A reference genome for the long-term kleptoplast-retaining sea slug Elysia crispata morphotype clarki.</title>
        <authorList>
            <person name="Eastman K.E."/>
            <person name="Pendleton A.L."/>
            <person name="Shaikh M.A."/>
            <person name="Suttiyut T."/>
            <person name="Ogas R."/>
            <person name="Tomko P."/>
            <person name="Gavelis G."/>
            <person name="Widhalm J.R."/>
            <person name="Wisecaver J.H."/>
        </authorList>
    </citation>
    <scope>NUCLEOTIDE SEQUENCE</scope>
    <source>
        <strain evidence="1">ECLA1</strain>
    </source>
</reference>
<dbReference type="PANTHER" id="PTHR10773">
    <property type="entry name" value="DNA-DIRECTED RNA POLYMERASES I, II, AND III SUBUNIT RPABC2"/>
    <property type="match status" value="1"/>
</dbReference>
<comment type="caution">
    <text evidence="1">The sequence shown here is derived from an EMBL/GenBank/DDBJ whole genome shotgun (WGS) entry which is preliminary data.</text>
</comment>
<keyword evidence="2" id="KW-1185">Reference proteome</keyword>
<evidence type="ECO:0000313" key="1">
    <source>
        <dbReference type="EMBL" id="KAK3741886.1"/>
    </source>
</evidence>
<dbReference type="AlphaFoldDB" id="A0AAE1CXH3"/>
<name>A0AAE1CXH3_9GAST</name>
<organism evidence="1 2">
    <name type="scientific">Elysia crispata</name>
    <name type="common">lettuce slug</name>
    <dbReference type="NCBI Taxonomy" id="231223"/>
    <lineage>
        <taxon>Eukaryota</taxon>
        <taxon>Metazoa</taxon>
        <taxon>Spiralia</taxon>
        <taxon>Lophotrochozoa</taxon>
        <taxon>Mollusca</taxon>
        <taxon>Gastropoda</taxon>
        <taxon>Heterobranchia</taxon>
        <taxon>Euthyneura</taxon>
        <taxon>Panpulmonata</taxon>
        <taxon>Sacoglossa</taxon>
        <taxon>Placobranchoidea</taxon>
        <taxon>Plakobranchidae</taxon>
        <taxon>Elysia</taxon>
    </lineage>
</organism>
<proteinExistence type="predicted"/>
<accession>A0AAE1CXH3</accession>
<dbReference type="EMBL" id="JAWDGP010006385">
    <property type="protein sequence ID" value="KAK3741886.1"/>
    <property type="molecule type" value="Genomic_DNA"/>
</dbReference>
<dbReference type="Proteomes" id="UP001283361">
    <property type="component" value="Unassembled WGS sequence"/>
</dbReference>
<protein>
    <submittedName>
        <fullName evidence="1">Uncharacterized protein</fullName>
    </submittedName>
</protein>
<dbReference type="PANTHER" id="PTHR10773:SF19">
    <property type="match status" value="1"/>
</dbReference>
<evidence type="ECO:0000313" key="2">
    <source>
        <dbReference type="Proteomes" id="UP001283361"/>
    </source>
</evidence>